<feature type="transmembrane region" description="Helical" evidence="6">
    <location>
        <begin position="273"/>
        <end position="295"/>
    </location>
</feature>
<evidence type="ECO:0000256" key="6">
    <source>
        <dbReference type="RuleBase" id="RU363032"/>
    </source>
</evidence>
<dbReference type="EMBL" id="CP047394">
    <property type="protein sequence ID" value="QHE61672.1"/>
    <property type="molecule type" value="Genomic_DNA"/>
</dbReference>
<feature type="transmembrane region" description="Helical" evidence="6">
    <location>
        <begin position="7"/>
        <end position="30"/>
    </location>
</feature>
<evidence type="ECO:0000313" key="9">
    <source>
        <dbReference type="Proteomes" id="UP000465062"/>
    </source>
</evidence>
<evidence type="ECO:0000313" key="8">
    <source>
        <dbReference type="EMBL" id="QHE61672.1"/>
    </source>
</evidence>
<dbReference type="PANTHER" id="PTHR43839:SF3">
    <property type="entry name" value="OLIGOPEPTIDE ABC TRANSPORTER, PERMEASE PROTEIN"/>
    <property type="match status" value="1"/>
</dbReference>
<evidence type="ECO:0000256" key="2">
    <source>
        <dbReference type="ARBA" id="ARBA00022448"/>
    </source>
</evidence>
<dbReference type="Proteomes" id="UP000465062">
    <property type="component" value="Chromosome"/>
</dbReference>
<dbReference type="GO" id="GO:0055085">
    <property type="term" value="P:transmembrane transport"/>
    <property type="evidence" value="ECO:0007669"/>
    <property type="project" value="InterPro"/>
</dbReference>
<gene>
    <name evidence="8" type="ORF">FHE72_12085</name>
</gene>
<dbReference type="CDD" id="cd06261">
    <property type="entry name" value="TM_PBP2"/>
    <property type="match status" value="1"/>
</dbReference>
<feature type="domain" description="ABC transmembrane type-1" evidence="7">
    <location>
        <begin position="83"/>
        <end position="296"/>
    </location>
</feature>
<keyword evidence="5 6" id="KW-0472">Membrane</keyword>
<proteinExistence type="inferred from homology"/>
<dbReference type="AlphaFoldDB" id="A0A6I6US25"/>
<organism evidence="8 9">
    <name type="scientific">Rossellomorea vietnamensis</name>
    <dbReference type="NCBI Taxonomy" id="218284"/>
    <lineage>
        <taxon>Bacteria</taxon>
        <taxon>Bacillati</taxon>
        <taxon>Bacillota</taxon>
        <taxon>Bacilli</taxon>
        <taxon>Bacillales</taxon>
        <taxon>Bacillaceae</taxon>
        <taxon>Rossellomorea</taxon>
    </lineage>
</organism>
<comment type="subcellular location">
    <subcellularLocation>
        <location evidence="6">Cell membrane</location>
        <topology evidence="6">Multi-pass membrane protein</topology>
    </subcellularLocation>
    <subcellularLocation>
        <location evidence="1">Membrane</location>
        <topology evidence="1">Multi-pass membrane protein</topology>
    </subcellularLocation>
</comment>
<name>A0A6I6US25_9BACI</name>
<keyword evidence="3 6" id="KW-0812">Transmembrane</keyword>
<feature type="transmembrane region" description="Helical" evidence="6">
    <location>
        <begin position="81"/>
        <end position="107"/>
    </location>
</feature>
<dbReference type="Pfam" id="PF00528">
    <property type="entry name" value="BPD_transp_1"/>
    <property type="match status" value="1"/>
</dbReference>
<comment type="similarity">
    <text evidence="6">Belongs to the binding-protein-dependent transport system permease family.</text>
</comment>
<dbReference type="PANTHER" id="PTHR43839">
    <property type="entry name" value="OPPC IN A BINDING PROTEIN-DEPENDENT TRANSPORT SYSTEM"/>
    <property type="match status" value="1"/>
</dbReference>
<feature type="transmembrane region" description="Helical" evidence="6">
    <location>
        <begin position="153"/>
        <end position="172"/>
    </location>
</feature>
<protein>
    <submittedName>
        <fullName evidence="8">ABC transporter permease subunit</fullName>
    </submittedName>
</protein>
<dbReference type="InterPro" id="IPR000515">
    <property type="entry name" value="MetI-like"/>
</dbReference>
<dbReference type="PROSITE" id="PS50928">
    <property type="entry name" value="ABC_TM1"/>
    <property type="match status" value="1"/>
</dbReference>
<evidence type="ECO:0000259" key="7">
    <source>
        <dbReference type="PROSITE" id="PS50928"/>
    </source>
</evidence>
<dbReference type="SUPFAM" id="SSF161098">
    <property type="entry name" value="MetI-like"/>
    <property type="match status" value="1"/>
</dbReference>
<dbReference type="Gene3D" id="1.10.3720.10">
    <property type="entry name" value="MetI-like"/>
    <property type="match status" value="1"/>
</dbReference>
<reference evidence="8 9" key="1">
    <citation type="submission" date="2019-06" db="EMBL/GenBank/DDBJ databases">
        <title>An operon consisting of a P-type ATPase gene and a transcriptional regular gene given the different cadmium resistance in Bacillus vietamensis 151-6 and Bacillus marisflavi 151-25.</title>
        <authorList>
            <person name="Yu X."/>
        </authorList>
    </citation>
    <scope>NUCLEOTIDE SEQUENCE [LARGE SCALE GENOMIC DNA]</scope>
    <source>
        <strain evidence="8 9">151-6</strain>
    </source>
</reference>
<keyword evidence="2 6" id="KW-0813">Transport</keyword>
<accession>A0A6I6US25</accession>
<keyword evidence="4 6" id="KW-1133">Transmembrane helix</keyword>
<dbReference type="InterPro" id="IPR035906">
    <property type="entry name" value="MetI-like_sf"/>
</dbReference>
<evidence type="ECO:0000256" key="5">
    <source>
        <dbReference type="ARBA" id="ARBA00023136"/>
    </source>
</evidence>
<evidence type="ECO:0000256" key="3">
    <source>
        <dbReference type="ARBA" id="ARBA00022692"/>
    </source>
</evidence>
<dbReference type="RefSeq" id="WP_159362049.1">
    <property type="nucleotide sequence ID" value="NZ_CP047394.1"/>
</dbReference>
<evidence type="ECO:0000256" key="4">
    <source>
        <dbReference type="ARBA" id="ARBA00022989"/>
    </source>
</evidence>
<evidence type="ECO:0000256" key="1">
    <source>
        <dbReference type="ARBA" id="ARBA00004141"/>
    </source>
</evidence>
<feature type="transmembrane region" description="Helical" evidence="6">
    <location>
        <begin position="127"/>
        <end position="147"/>
    </location>
</feature>
<dbReference type="KEGG" id="bvq:FHE72_12085"/>
<sequence>MNKKIYVGIWGPIGILFILLVISFLIPYAYPDFETKTVDYMRDSDGNIFSAPPFSPEEMPPIGSDKLGRNLLYLLLAGAKYTILASIGIAFFRMIFGFIFGLAYAFLPPRIAKILKGLGEALQFIPLVVVVYASLFTLNTAFLNGLLPSTEYFILQMIVIAIVIIPSLGIYIGEEMKLFLKNEFLQASKVMGASKMHIIKKHLLPHYCRRSIVLFSEQISQTLALIIQMGIIYLCLGGLKELNFGIAGTEPEYFSATHEWAAMISMNIQQIFINPWLVVAPLLFFSILIFLVNVISQNLKQLLLDPQVIEIKPKSKTQNTNTETLKIDESSFTYTNPSR</sequence>
<dbReference type="GO" id="GO:0005886">
    <property type="term" value="C:plasma membrane"/>
    <property type="evidence" value="ECO:0007669"/>
    <property type="project" value="UniProtKB-SubCell"/>
</dbReference>